<dbReference type="GO" id="GO:0003700">
    <property type="term" value="F:DNA-binding transcription factor activity"/>
    <property type="evidence" value="ECO:0007669"/>
    <property type="project" value="TreeGrafter"/>
</dbReference>
<gene>
    <name evidence="2" type="ORF">SAMN04487906_1825</name>
</gene>
<sequence>MYLPLKNTFEKILKITDEDWNIFESILETKKLKKKEYLLKQGQICRGIYFLSEGTIRSFHINNDGKEINTAFYFQNDFLREIESMTNNIPSQKNIQAIENSTVLYIDKAKLVTLYKKSEFYQKLGRMILEKLTISEQKYSSFLTTYSPKERYLYILENRPELIERIPLQYLASYLGISRESLSRIRKRI</sequence>
<evidence type="ECO:0000313" key="3">
    <source>
        <dbReference type="Proteomes" id="UP000183209"/>
    </source>
</evidence>
<dbReference type="Pfam" id="PF00027">
    <property type="entry name" value="cNMP_binding"/>
    <property type="match status" value="1"/>
</dbReference>
<dbReference type="SUPFAM" id="SSF51206">
    <property type="entry name" value="cAMP-binding domain-like"/>
    <property type="match status" value="1"/>
</dbReference>
<evidence type="ECO:0000259" key="1">
    <source>
        <dbReference type="PROSITE" id="PS50042"/>
    </source>
</evidence>
<keyword evidence="2" id="KW-0808">Transferase</keyword>
<dbReference type="Gene3D" id="2.60.120.10">
    <property type="entry name" value="Jelly Rolls"/>
    <property type="match status" value="1"/>
</dbReference>
<dbReference type="GO" id="GO:0005829">
    <property type="term" value="C:cytosol"/>
    <property type="evidence" value="ECO:0007669"/>
    <property type="project" value="TreeGrafter"/>
</dbReference>
<dbReference type="Proteomes" id="UP000183209">
    <property type="component" value="Unassembled WGS sequence"/>
</dbReference>
<dbReference type="PROSITE" id="PS50042">
    <property type="entry name" value="CNMP_BINDING_3"/>
    <property type="match status" value="1"/>
</dbReference>
<dbReference type="InterPro" id="IPR000595">
    <property type="entry name" value="cNMP-bd_dom"/>
</dbReference>
<dbReference type="OrthoDB" id="663011at2"/>
<dbReference type="InterPro" id="IPR014710">
    <property type="entry name" value="RmlC-like_jellyroll"/>
</dbReference>
<reference evidence="2 3" key="1">
    <citation type="submission" date="2016-10" db="EMBL/GenBank/DDBJ databases">
        <authorList>
            <person name="de Groot N.N."/>
        </authorList>
    </citation>
    <scope>NUCLEOTIDE SEQUENCE [LARGE SCALE GENOMIC DNA]</scope>
    <source>
        <strain evidence="2 3">CGMCC 1.6114</strain>
    </source>
</reference>
<keyword evidence="2" id="KW-0418">Kinase</keyword>
<dbReference type="AlphaFoldDB" id="A0A1I6T3A3"/>
<name>A0A1I6T3A3_9FLAO</name>
<dbReference type="PANTHER" id="PTHR24567:SF76">
    <property type="entry name" value="CYCLIC NUCLEOTIDE-BINDING DOMAIN PROTEIN"/>
    <property type="match status" value="1"/>
</dbReference>
<protein>
    <submittedName>
        <fullName evidence="2">cAMP-binding domain of CRP or a regulatory subunit of cAMP-dependent protein kinases</fullName>
    </submittedName>
</protein>
<feature type="domain" description="Cyclic nucleotide-binding" evidence="1">
    <location>
        <begin position="27"/>
        <end position="114"/>
    </location>
</feature>
<organism evidence="2 3">
    <name type="scientific">Zhouia amylolytica</name>
    <dbReference type="NCBI Taxonomy" id="376730"/>
    <lineage>
        <taxon>Bacteria</taxon>
        <taxon>Pseudomonadati</taxon>
        <taxon>Bacteroidota</taxon>
        <taxon>Flavobacteriia</taxon>
        <taxon>Flavobacteriales</taxon>
        <taxon>Flavobacteriaceae</taxon>
        <taxon>Zhouia</taxon>
    </lineage>
</organism>
<dbReference type="RefSeq" id="WP_074978351.1">
    <property type="nucleotide sequence ID" value="NZ_FPAG01000005.1"/>
</dbReference>
<accession>A0A1I6T3A3</accession>
<dbReference type="SMART" id="SM00100">
    <property type="entry name" value="cNMP"/>
    <property type="match status" value="1"/>
</dbReference>
<dbReference type="InterPro" id="IPR018490">
    <property type="entry name" value="cNMP-bd_dom_sf"/>
</dbReference>
<evidence type="ECO:0000313" key="2">
    <source>
        <dbReference type="EMBL" id="SFS83749.1"/>
    </source>
</evidence>
<dbReference type="InterPro" id="IPR050397">
    <property type="entry name" value="Env_Response_Regulators"/>
</dbReference>
<dbReference type="EMBL" id="FPAG01000005">
    <property type="protein sequence ID" value="SFS83749.1"/>
    <property type="molecule type" value="Genomic_DNA"/>
</dbReference>
<dbReference type="CDD" id="cd00038">
    <property type="entry name" value="CAP_ED"/>
    <property type="match status" value="1"/>
</dbReference>
<dbReference type="GO" id="GO:0016301">
    <property type="term" value="F:kinase activity"/>
    <property type="evidence" value="ECO:0007669"/>
    <property type="project" value="UniProtKB-KW"/>
</dbReference>
<proteinExistence type="predicted"/>
<dbReference type="PANTHER" id="PTHR24567">
    <property type="entry name" value="CRP FAMILY TRANSCRIPTIONAL REGULATORY PROTEIN"/>
    <property type="match status" value="1"/>
</dbReference>